<dbReference type="EMBL" id="LXMD01000024">
    <property type="protein sequence ID" value="OCG73598.1"/>
    <property type="molecule type" value="Genomic_DNA"/>
</dbReference>
<dbReference type="InterPro" id="IPR001173">
    <property type="entry name" value="Glyco_trans_2-like"/>
</dbReference>
<keyword evidence="5 6" id="KW-0472">Membrane</keyword>
<dbReference type="Pfam" id="PF04138">
    <property type="entry name" value="GtrA_DPMS_TM"/>
    <property type="match status" value="1"/>
</dbReference>
<dbReference type="Proteomes" id="UP000093355">
    <property type="component" value="Unassembled WGS sequence"/>
</dbReference>
<dbReference type="Pfam" id="PF00535">
    <property type="entry name" value="Glycos_transf_2"/>
    <property type="match status" value="1"/>
</dbReference>
<evidence type="ECO:0000256" key="2">
    <source>
        <dbReference type="ARBA" id="ARBA00006739"/>
    </source>
</evidence>
<organism evidence="9 10">
    <name type="scientific">Microbacterium sediminis</name>
    <dbReference type="NCBI Taxonomy" id="904291"/>
    <lineage>
        <taxon>Bacteria</taxon>
        <taxon>Bacillati</taxon>
        <taxon>Actinomycetota</taxon>
        <taxon>Actinomycetes</taxon>
        <taxon>Micrococcales</taxon>
        <taxon>Microbacteriaceae</taxon>
        <taxon>Microbacterium</taxon>
    </lineage>
</organism>
<dbReference type="OrthoDB" id="9810303at2"/>
<feature type="domain" description="GtrA/DPMS transmembrane" evidence="8">
    <location>
        <begin position="242"/>
        <end position="357"/>
    </location>
</feature>
<comment type="similarity">
    <text evidence="2">Belongs to the glycosyltransferase 2 family.</text>
</comment>
<dbReference type="GO" id="GO:0016020">
    <property type="term" value="C:membrane"/>
    <property type="evidence" value="ECO:0007669"/>
    <property type="project" value="UniProtKB-SubCell"/>
</dbReference>
<evidence type="ECO:0000256" key="5">
    <source>
        <dbReference type="ARBA" id="ARBA00023136"/>
    </source>
</evidence>
<keyword evidence="10" id="KW-1185">Reference proteome</keyword>
<keyword evidence="4 6" id="KW-1133">Transmembrane helix</keyword>
<dbReference type="AlphaFoldDB" id="A0A1B9NAG2"/>
<dbReference type="PANTHER" id="PTHR48090:SF7">
    <property type="entry name" value="RFBJ PROTEIN"/>
    <property type="match status" value="1"/>
</dbReference>
<evidence type="ECO:0000256" key="3">
    <source>
        <dbReference type="ARBA" id="ARBA00022692"/>
    </source>
</evidence>
<dbReference type="SUPFAM" id="SSF53448">
    <property type="entry name" value="Nucleotide-diphospho-sugar transferases"/>
    <property type="match status" value="1"/>
</dbReference>
<keyword evidence="3 6" id="KW-0812">Transmembrane</keyword>
<comment type="subcellular location">
    <subcellularLocation>
        <location evidence="1">Membrane</location>
        <topology evidence="1">Multi-pass membrane protein</topology>
    </subcellularLocation>
</comment>
<accession>A0A1B9NAG2</accession>
<feature type="transmembrane region" description="Helical" evidence="6">
    <location>
        <begin position="267"/>
        <end position="285"/>
    </location>
</feature>
<dbReference type="PANTHER" id="PTHR48090">
    <property type="entry name" value="UNDECAPRENYL-PHOSPHATE 4-DEOXY-4-FORMAMIDO-L-ARABINOSE TRANSFERASE-RELATED"/>
    <property type="match status" value="1"/>
</dbReference>
<gene>
    <name evidence="9" type="ORF">A7J15_07965</name>
</gene>
<evidence type="ECO:0000256" key="1">
    <source>
        <dbReference type="ARBA" id="ARBA00004141"/>
    </source>
</evidence>
<evidence type="ECO:0000259" key="7">
    <source>
        <dbReference type="Pfam" id="PF00535"/>
    </source>
</evidence>
<evidence type="ECO:0000313" key="10">
    <source>
        <dbReference type="Proteomes" id="UP000093355"/>
    </source>
</evidence>
<evidence type="ECO:0000313" key="9">
    <source>
        <dbReference type="EMBL" id="OCG73598.1"/>
    </source>
</evidence>
<evidence type="ECO:0000256" key="4">
    <source>
        <dbReference type="ARBA" id="ARBA00022989"/>
    </source>
</evidence>
<protein>
    <submittedName>
        <fullName evidence="9">Glycosyl transferase family 2</fullName>
    </submittedName>
</protein>
<proteinExistence type="inferred from homology"/>
<evidence type="ECO:0000256" key="6">
    <source>
        <dbReference type="SAM" id="Phobius"/>
    </source>
</evidence>
<feature type="transmembrane region" description="Helical" evidence="6">
    <location>
        <begin position="241"/>
        <end position="261"/>
    </location>
</feature>
<reference evidence="9 10" key="1">
    <citation type="submission" date="2016-05" db="EMBL/GenBank/DDBJ databases">
        <authorList>
            <person name="Lavstsen T."/>
            <person name="Jespersen J.S."/>
        </authorList>
    </citation>
    <scope>NUCLEOTIDE SEQUENCE [LARGE SCALE GENOMIC DNA]</scope>
    <source>
        <strain evidence="9 10">YLB-01</strain>
    </source>
</reference>
<dbReference type="RefSeq" id="WP_067026711.1">
    <property type="nucleotide sequence ID" value="NZ_JRNY01000005.1"/>
</dbReference>
<dbReference type="Gene3D" id="3.90.550.10">
    <property type="entry name" value="Spore Coat Polysaccharide Biosynthesis Protein SpsA, Chain A"/>
    <property type="match status" value="1"/>
</dbReference>
<evidence type="ECO:0000259" key="8">
    <source>
        <dbReference type="Pfam" id="PF04138"/>
    </source>
</evidence>
<keyword evidence="9" id="KW-0808">Transferase</keyword>
<dbReference type="GO" id="GO:0000271">
    <property type="term" value="P:polysaccharide biosynthetic process"/>
    <property type="evidence" value="ECO:0007669"/>
    <property type="project" value="InterPro"/>
</dbReference>
<comment type="caution">
    <text evidence="9">The sequence shown here is derived from an EMBL/GenBank/DDBJ whole genome shotgun (WGS) entry which is preliminary data.</text>
</comment>
<dbReference type="InterPro" id="IPR050256">
    <property type="entry name" value="Glycosyltransferase_2"/>
</dbReference>
<dbReference type="InterPro" id="IPR007267">
    <property type="entry name" value="GtrA_DPMS_TM"/>
</dbReference>
<dbReference type="GO" id="GO:0016740">
    <property type="term" value="F:transferase activity"/>
    <property type="evidence" value="ECO:0007669"/>
    <property type="project" value="UniProtKB-KW"/>
</dbReference>
<sequence length="385" mass="41486">MRPAPEVTVIVPTRDESPNVAPLVALITAALAGRSAEVLFVDDSDDDTPAEIARVAATAGLPVRVLHRPRGARDGGLGGAVTAGLAAAGAEVCIVMDGDLQHPPALLPRLLERFEEGGVDVVLASRYVHGGDGEGLGTRLRVAVSRVSTAVTKAMFPRRLHGVSDPMTGFFLVDRRRVDLAALRPNGFKILLEIPARGDHRTAEIPMRFDRRRDGISKATLRQGAAFLAHLGRLRFGKMSIFALIGAAGAVANIGIVWALTSLGMDYVWAAIAAAETTIVANFLLQERFVFADMKGQAAGFWQRFATSFTFNNVEAAIRIPLMALMVETWHISSVLATAITLAIAFLARFVFHSLVVYRPRRPAELATDTGAVRILQQLEDERGR</sequence>
<feature type="transmembrane region" description="Helical" evidence="6">
    <location>
        <begin position="330"/>
        <end position="352"/>
    </location>
</feature>
<dbReference type="InterPro" id="IPR029044">
    <property type="entry name" value="Nucleotide-diphossugar_trans"/>
</dbReference>
<name>A0A1B9NAG2_9MICO</name>
<dbReference type="STRING" id="904291.A7J15_07965"/>
<feature type="domain" description="Glycosyltransferase 2-like" evidence="7">
    <location>
        <begin position="8"/>
        <end position="170"/>
    </location>
</feature>